<protein>
    <submittedName>
        <fullName evidence="2">Uncharacterized protein</fullName>
    </submittedName>
</protein>
<dbReference type="Proteomes" id="UP000318384">
    <property type="component" value="Chromosome"/>
</dbReference>
<feature type="region of interest" description="Disordered" evidence="1">
    <location>
        <begin position="31"/>
        <end position="52"/>
    </location>
</feature>
<accession>A0A517WWH0</accession>
<dbReference type="AlphaFoldDB" id="A0A517WWH0"/>
<gene>
    <name evidence="2" type="ORF">V202x_29930</name>
</gene>
<evidence type="ECO:0000256" key="1">
    <source>
        <dbReference type="SAM" id="MobiDB-lite"/>
    </source>
</evidence>
<keyword evidence="3" id="KW-1185">Reference proteome</keyword>
<proteinExistence type="predicted"/>
<sequence length="159" mass="17870">MTLLRDNTGFTFQFFRSTLKRNRCPVITTVPSDSNPSLGPGGSLDSRTVPRNMGDVKDNLKPELVRRRIEKDLYGNSLTATGVLGVRYYWGSVRDGIILYGHCLRAIRTFKDSLLSSSTFIRGHVDAIMSPNASIPSYGFACCYLKIFSAKLGRWQHRM</sequence>
<dbReference type="EMBL" id="CP037422">
    <property type="protein sequence ID" value="QDU09617.1"/>
    <property type="molecule type" value="Genomic_DNA"/>
</dbReference>
<reference evidence="2 3" key="1">
    <citation type="submission" date="2019-03" db="EMBL/GenBank/DDBJ databases">
        <title>Deep-cultivation of Planctomycetes and their phenomic and genomic characterization uncovers novel biology.</title>
        <authorList>
            <person name="Wiegand S."/>
            <person name="Jogler M."/>
            <person name="Boedeker C."/>
            <person name="Pinto D."/>
            <person name="Vollmers J."/>
            <person name="Rivas-Marin E."/>
            <person name="Kohn T."/>
            <person name="Peeters S.H."/>
            <person name="Heuer A."/>
            <person name="Rast P."/>
            <person name="Oberbeckmann S."/>
            <person name="Bunk B."/>
            <person name="Jeske O."/>
            <person name="Meyerdierks A."/>
            <person name="Storesund J.E."/>
            <person name="Kallscheuer N."/>
            <person name="Luecker S."/>
            <person name="Lage O.M."/>
            <person name="Pohl T."/>
            <person name="Merkel B.J."/>
            <person name="Hornburger P."/>
            <person name="Mueller R.-W."/>
            <person name="Bruemmer F."/>
            <person name="Labrenz M."/>
            <person name="Spormann A.M."/>
            <person name="Op den Camp H."/>
            <person name="Overmann J."/>
            <person name="Amann R."/>
            <person name="Jetten M.S.M."/>
            <person name="Mascher T."/>
            <person name="Medema M.H."/>
            <person name="Devos D.P."/>
            <person name="Kaster A.-K."/>
            <person name="Ovreas L."/>
            <person name="Rohde M."/>
            <person name="Galperin M.Y."/>
            <person name="Jogler C."/>
        </authorList>
    </citation>
    <scope>NUCLEOTIDE SEQUENCE [LARGE SCALE GENOMIC DNA]</scope>
    <source>
        <strain evidence="2 3">V202</strain>
    </source>
</reference>
<evidence type="ECO:0000313" key="3">
    <source>
        <dbReference type="Proteomes" id="UP000318384"/>
    </source>
</evidence>
<evidence type="ECO:0000313" key="2">
    <source>
        <dbReference type="EMBL" id="QDU09617.1"/>
    </source>
</evidence>
<organism evidence="2 3">
    <name type="scientific">Gimesia aquarii</name>
    <dbReference type="NCBI Taxonomy" id="2527964"/>
    <lineage>
        <taxon>Bacteria</taxon>
        <taxon>Pseudomonadati</taxon>
        <taxon>Planctomycetota</taxon>
        <taxon>Planctomycetia</taxon>
        <taxon>Planctomycetales</taxon>
        <taxon>Planctomycetaceae</taxon>
        <taxon>Gimesia</taxon>
    </lineage>
</organism>
<name>A0A517WWH0_9PLAN</name>